<proteinExistence type="predicted"/>
<dbReference type="Proteomes" id="UP000075902">
    <property type="component" value="Unassembled WGS sequence"/>
</dbReference>
<organism evidence="2 3">
    <name type="scientific">Anopheles melas</name>
    <dbReference type="NCBI Taxonomy" id="34690"/>
    <lineage>
        <taxon>Eukaryota</taxon>
        <taxon>Metazoa</taxon>
        <taxon>Ecdysozoa</taxon>
        <taxon>Arthropoda</taxon>
        <taxon>Hexapoda</taxon>
        <taxon>Insecta</taxon>
        <taxon>Pterygota</taxon>
        <taxon>Neoptera</taxon>
        <taxon>Endopterygota</taxon>
        <taxon>Diptera</taxon>
        <taxon>Nematocera</taxon>
        <taxon>Culicoidea</taxon>
        <taxon>Culicidae</taxon>
        <taxon>Anophelinae</taxon>
        <taxon>Anopheles</taxon>
    </lineage>
</organism>
<sequence>MKLLILLVVLCLGVVTLTEAARPVSTEVVQKLKELEPVYKQLQDKVISEVAGAKLATATATDSFYKGVIADKETSLTRSIQLEDDMTYQFNGQASSVDASCLQMLRSIVDMNMNVAGFGYTNCVNNVEAGVKAELDRVYQLLQVDESELFDISLLDVFKGENIISNPAKIIAKLTEKQSEIDSISLSFVADINAAVNAYSSRLGDMQNEYKTCLLGNESVLKGSFESTKNQLILTVDAGRLASMDVVQRLKELEPKHAEIKYRIINFVYSAKYNLVQKTDEFYKQVISAKEGSLANSIALEDELLYQLNHQTQAVDNSCLDFLKSMVDSNIKVAGVGFSNCINDVERGVESELHQAQKQLNVDESEIFYQSLLDVFQGENVIAGPDAIAAKLQKKAAEIDAFASDYMSGVFKVVEQFSSKLWDLRNGYQKCLNVNESVLKMAYDVSKNQLTSICLGSIVNVEH</sequence>
<evidence type="ECO:0000313" key="2">
    <source>
        <dbReference type="EnsemblMetazoa" id="AMEC011629-PA"/>
    </source>
</evidence>
<protein>
    <recommendedName>
        <fullName evidence="4">Protein TsetseEP domain-containing protein</fullName>
    </recommendedName>
</protein>
<feature type="chain" id="PRO_5008137533" description="Protein TsetseEP domain-containing protein" evidence="1">
    <location>
        <begin position="21"/>
        <end position="463"/>
    </location>
</feature>
<dbReference type="EnsemblMetazoa" id="AMEC011629-RA">
    <property type="protein sequence ID" value="AMEC011629-PA"/>
    <property type="gene ID" value="AMEC011629"/>
</dbReference>
<evidence type="ECO:0000313" key="3">
    <source>
        <dbReference type="Proteomes" id="UP000075902"/>
    </source>
</evidence>
<dbReference type="AlphaFoldDB" id="A0A182U0E2"/>
<dbReference type="VEuPathDB" id="VectorBase:AMEC011629"/>
<keyword evidence="3" id="KW-1185">Reference proteome</keyword>
<reference evidence="2" key="2">
    <citation type="submission" date="2020-05" db="UniProtKB">
        <authorList>
            <consortium name="EnsemblMetazoa"/>
        </authorList>
    </citation>
    <scope>IDENTIFICATION</scope>
    <source>
        <strain evidence="2">CM1001059</strain>
    </source>
</reference>
<keyword evidence="1" id="KW-0732">Signal</keyword>
<evidence type="ECO:0000256" key="1">
    <source>
        <dbReference type="SAM" id="SignalP"/>
    </source>
</evidence>
<accession>A0A182U0E2</accession>
<reference evidence="3" key="1">
    <citation type="submission" date="2014-01" db="EMBL/GenBank/DDBJ databases">
        <title>The Genome Sequence of Anopheles melas CM1001059_A (V2).</title>
        <authorList>
            <consortium name="The Broad Institute Genomics Platform"/>
            <person name="Neafsey D.E."/>
            <person name="Besansky N."/>
            <person name="Howell P."/>
            <person name="Walton C."/>
            <person name="Young S.K."/>
            <person name="Zeng Q."/>
            <person name="Gargeya S."/>
            <person name="Fitzgerald M."/>
            <person name="Haas B."/>
            <person name="Abouelleil A."/>
            <person name="Allen A.W."/>
            <person name="Alvarado L."/>
            <person name="Arachchi H.M."/>
            <person name="Berlin A.M."/>
            <person name="Chapman S.B."/>
            <person name="Gainer-Dewar J."/>
            <person name="Goldberg J."/>
            <person name="Griggs A."/>
            <person name="Gujja S."/>
            <person name="Hansen M."/>
            <person name="Howarth C."/>
            <person name="Imamovic A."/>
            <person name="Ireland A."/>
            <person name="Larimer J."/>
            <person name="McCowan C."/>
            <person name="Murphy C."/>
            <person name="Pearson M."/>
            <person name="Poon T.W."/>
            <person name="Priest M."/>
            <person name="Roberts A."/>
            <person name="Saif S."/>
            <person name="Shea T."/>
            <person name="Sisk P."/>
            <person name="Sykes S."/>
            <person name="Wortman J."/>
            <person name="Nusbaum C."/>
            <person name="Birren B."/>
        </authorList>
    </citation>
    <scope>NUCLEOTIDE SEQUENCE [LARGE SCALE GENOMIC DNA]</scope>
    <source>
        <strain evidence="3">CM1001059</strain>
    </source>
</reference>
<name>A0A182U0E2_9DIPT</name>
<evidence type="ECO:0008006" key="4">
    <source>
        <dbReference type="Google" id="ProtNLM"/>
    </source>
</evidence>
<feature type="signal peptide" evidence="1">
    <location>
        <begin position="1"/>
        <end position="20"/>
    </location>
</feature>